<name>A0A494WAG1_9CAUD</name>
<evidence type="ECO:0000313" key="2">
    <source>
        <dbReference type="Proteomes" id="UP000294849"/>
    </source>
</evidence>
<proteinExistence type="predicted"/>
<organism evidence="1 2">
    <name type="scientific">Staphylococcus phage SP276</name>
    <dbReference type="NCBI Taxonomy" id="2495555"/>
    <lineage>
        <taxon>Viruses</taxon>
        <taxon>Duplodnaviria</taxon>
        <taxon>Heunggongvirae</taxon>
        <taxon>Uroviricota</taxon>
        <taxon>Caudoviricetes</taxon>
        <taxon>Coventryvirus</taxon>
        <taxon>Coventryvirus SP276</taxon>
    </lineage>
</organism>
<keyword evidence="2" id="KW-1185">Reference proteome</keyword>
<dbReference type="EMBL" id="AP019562">
    <property type="protein sequence ID" value="BBJ34090.1"/>
    <property type="molecule type" value="Genomic_DNA"/>
</dbReference>
<sequence>MEENYLKIDMIPDNTNYWLIRTNGGSWYKDFKYNNHVSITNNIVDLNTLKGFNKLDDYKKIITSKNDNKQKELKENLSNLSEDERDKILEKNNLTKRNITDLSKRLFEFIHEINIGDYILIPNYRSFEFSIGIIVSNAIEYTDKEIQNIKIDSKKKDYKYSKNKLNRKVKWLKKCSRYRIDPKILNKLQMHQTIINLSEYKEAINYLINPVYIQNNHLHINIDIKRKEDISPQLWFEFNNLIKMYTEITSFEFKSQKIDVQSPGLIEFISHIPFDFIKEIYSKNEGVFNVSSWVANVILFYQLFKGKKIKSIGGIEFQEKVPNDIKELRNDVEREKLKTDILKYQYDRIQMEESMRTFYQKINASDKNILEIPEKFESEIKNEDESVSQNDSDNN</sequence>
<gene>
    <name evidence="1" type="ORF">SP276g_13</name>
</gene>
<evidence type="ECO:0000313" key="1">
    <source>
        <dbReference type="EMBL" id="BBJ34090.1"/>
    </source>
</evidence>
<reference evidence="1 2" key="1">
    <citation type="submission" date="2019-04" db="EMBL/GenBank/DDBJ databases">
        <title>Genome of Staphylococcus phage SP276.</title>
        <authorList>
            <person name="Azam A.H."/>
            <person name="Arai H."/>
            <person name="Miyanaga K."/>
            <person name="Tanji Y."/>
        </authorList>
    </citation>
    <scope>NUCLEOTIDE SEQUENCE [LARGE SCALE GENOMIC DNA]</scope>
    <source>
        <strain evidence="1 2">SP276</strain>
    </source>
</reference>
<protein>
    <submittedName>
        <fullName evidence="1">Uncharacterized protein</fullName>
    </submittedName>
</protein>
<accession>A0A494WAG1</accession>
<dbReference type="Proteomes" id="UP000294849">
    <property type="component" value="Segment"/>
</dbReference>